<dbReference type="GO" id="GO:0004521">
    <property type="term" value="F:RNA endonuclease activity"/>
    <property type="evidence" value="ECO:0007669"/>
    <property type="project" value="UniProtKB-UniRule"/>
</dbReference>
<dbReference type="GO" id="GO:0008270">
    <property type="term" value="F:zinc ion binding"/>
    <property type="evidence" value="ECO:0007669"/>
    <property type="project" value="UniProtKB-UniRule"/>
</dbReference>
<feature type="binding site" evidence="7">
    <location>
        <position position="108"/>
    </location>
    <ligand>
        <name>Zn(2+)</name>
        <dbReference type="ChEBI" id="CHEBI:29105"/>
        <note>catalytic</note>
    </ligand>
</feature>
<keyword evidence="4 7" id="KW-0255">Endonuclease</keyword>
<evidence type="ECO:0000256" key="1">
    <source>
        <dbReference type="ARBA" id="ARBA00010875"/>
    </source>
</evidence>
<dbReference type="Pfam" id="PF02130">
    <property type="entry name" value="YbeY"/>
    <property type="match status" value="1"/>
</dbReference>
<proteinExistence type="inferred from homology"/>
<evidence type="ECO:0000256" key="6">
    <source>
        <dbReference type="ARBA" id="ARBA00022833"/>
    </source>
</evidence>
<evidence type="ECO:0000313" key="8">
    <source>
        <dbReference type="EMBL" id="PLX20015.1"/>
    </source>
</evidence>
<name>A0A2N5ZMX3_MUIH1</name>
<dbReference type="InterPro" id="IPR002036">
    <property type="entry name" value="YbeY"/>
</dbReference>
<dbReference type="PANTHER" id="PTHR46986">
    <property type="entry name" value="ENDORIBONUCLEASE YBEY, CHLOROPLASTIC"/>
    <property type="match status" value="1"/>
</dbReference>
<dbReference type="InterPro" id="IPR023091">
    <property type="entry name" value="MetalPrtase_cat_dom_sf_prd"/>
</dbReference>
<keyword evidence="5 7" id="KW-0378">Hydrolase</keyword>
<evidence type="ECO:0000256" key="2">
    <source>
        <dbReference type="ARBA" id="ARBA00022722"/>
    </source>
</evidence>
<dbReference type="EC" id="3.1.-.-" evidence="7"/>
<comment type="cofactor">
    <cofactor evidence="7">
        <name>Zn(2+)</name>
        <dbReference type="ChEBI" id="CHEBI:29105"/>
    </cofactor>
    <text evidence="7">Binds 1 zinc ion.</text>
</comment>
<sequence length="137" mass="16027">MIDIYYDMIEEIINTKYDKKMMVDLSFVDKDTIRRLNKDYRGLDKPTDVLSFSMVEGEYSELAGDILGDVIICEDIVLENSRENGVSFEEELLRVIAHGTLHLIGYTHDKQEDYKSMVDIQESFVKKYIQKLDKEDD</sequence>
<evidence type="ECO:0000256" key="5">
    <source>
        <dbReference type="ARBA" id="ARBA00022801"/>
    </source>
</evidence>
<dbReference type="GO" id="GO:0006364">
    <property type="term" value="P:rRNA processing"/>
    <property type="evidence" value="ECO:0007669"/>
    <property type="project" value="UniProtKB-UniRule"/>
</dbReference>
<keyword evidence="3 7" id="KW-0479">Metal-binding</keyword>
<dbReference type="NCBIfam" id="TIGR00043">
    <property type="entry name" value="rRNA maturation RNase YbeY"/>
    <property type="match status" value="1"/>
</dbReference>
<evidence type="ECO:0000256" key="4">
    <source>
        <dbReference type="ARBA" id="ARBA00022759"/>
    </source>
</evidence>
<dbReference type="InterPro" id="IPR020549">
    <property type="entry name" value="YbeY_CS"/>
</dbReference>
<comment type="function">
    <text evidence="7">Single strand-specific metallo-endoribonuclease involved in late-stage 70S ribosome quality control and in maturation of the 3' terminus of the 16S rRNA.</text>
</comment>
<protein>
    <recommendedName>
        <fullName evidence="7">Endoribonuclease YbeY</fullName>
        <ecNumber evidence="7">3.1.-.-</ecNumber>
    </recommendedName>
</protein>
<comment type="caution">
    <text evidence="8">The sequence shown here is derived from an EMBL/GenBank/DDBJ whole genome shotgun (WGS) entry which is preliminary data.</text>
</comment>
<dbReference type="EMBL" id="PKTG01000011">
    <property type="protein sequence ID" value="PLX20015.1"/>
    <property type="molecule type" value="Genomic_DNA"/>
</dbReference>
<keyword evidence="7" id="KW-0963">Cytoplasm</keyword>
<dbReference type="AlphaFoldDB" id="A0A2N5ZMX3"/>
<dbReference type="Gene3D" id="3.40.390.30">
    <property type="entry name" value="Metalloproteases ('zincins'), catalytic domain"/>
    <property type="match status" value="1"/>
</dbReference>
<dbReference type="GO" id="GO:0004222">
    <property type="term" value="F:metalloendopeptidase activity"/>
    <property type="evidence" value="ECO:0007669"/>
    <property type="project" value="InterPro"/>
</dbReference>
<dbReference type="GO" id="GO:0005737">
    <property type="term" value="C:cytoplasm"/>
    <property type="evidence" value="ECO:0007669"/>
    <property type="project" value="UniProtKB-SubCell"/>
</dbReference>
<dbReference type="Proteomes" id="UP000234857">
    <property type="component" value="Unassembled WGS sequence"/>
</dbReference>
<comment type="similarity">
    <text evidence="1 7">Belongs to the endoribonuclease YbeY family.</text>
</comment>
<gene>
    <name evidence="7 8" type="primary">ybeY</name>
    <name evidence="8" type="ORF">C0601_00380</name>
</gene>
<evidence type="ECO:0000256" key="7">
    <source>
        <dbReference type="HAMAP-Rule" id="MF_00009"/>
    </source>
</evidence>
<reference evidence="8 9" key="1">
    <citation type="submission" date="2017-11" db="EMBL/GenBank/DDBJ databases">
        <title>Genome-resolved metagenomics identifies genetic mobility, metabolic interactions, and unexpected diversity in perchlorate-reducing communities.</title>
        <authorList>
            <person name="Barnum T.P."/>
            <person name="Figueroa I.A."/>
            <person name="Carlstrom C.I."/>
            <person name="Lucas L.N."/>
            <person name="Engelbrektson A.L."/>
            <person name="Coates J.D."/>
        </authorList>
    </citation>
    <scope>NUCLEOTIDE SEQUENCE [LARGE SCALE GENOMIC DNA]</scope>
    <source>
        <strain evidence="8">BM706</strain>
    </source>
</reference>
<dbReference type="PROSITE" id="PS01306">
    <property type="entry name" value="UPF0054"/>
    <property type="match status" value="1"/>
</dbReference>
<accession>A0A2N5ZMX3</accession>
<evidence type="ECO:0000256" key="3">
    <source>
        <dbReference type="ARBA" id="ARBA00022723"/>
    </source>
</evidence>
<comment type="subcellular location">
    <subcellularLocation>
        <location evidence="7">Cytoplasm</location>
    </subcellularLocation>
</comment>
<dbReference type="HAMAP" id="MF_00009">
    <property type="entry name" value="Endoribonucl_YbeY"/>
    <property type="match status" value="1"/>
</dbReference>
<organism evidence="8 9">
    <name type="scientific">Muiribacterium halophilum</name>
    <dbReference type="NCBI Taxonomy" id="2053465"/>
    <lineage>
        <taxon>Bacteria</taxon>
        <taxon>Candidatus Muiribacteriota</taxon>
        <taxon>Candidatus Muiribacteriia</taxon>
        <taxon>Candidatus Muiribacteriales</taxon>
        <taxon>Candidatus Muiribacteriaceae</taxon>
        <taxon>Candidatus Muiribacterium</taxon>
    </lineage>
</organism>
<dbReference type="PANTHER" id="PTHR46986:SF1">
    <property type="entry name" value="ENDORIBONUCLEASE YBEY, CHLOROPLASTIC"/>
    <property type="match status" value="1"/>
</dbReference>
<evidence type="ECO:0000313" key="9">
    <source>
        <dbReference type="Proteomes" id="UP000234857"/>
    </source>
</evidence>
<keyword evidence="7" id="KW-0690">Ribosome biogenesis</keyword>
<keyword evidence="2 7" id="KW-0540">Nuclease</keyword>
<keyword evidence="7" id="KW-0698">rRNA processing</keyword>
<feature type="binding site" evidence="7">
    <location>
        <position position="98"/>
    </location>
    <ligand>
        <name>Zn(2+)</name>
        <dbReference type="ChEBI" id="CHEBI:29105"/>
        <note>catalytic</note>
    </ligand>
</feature>
<keyword evidence="6 7" id="KW-0862">Zinc</keyword>
<dbReference type="SUPFAM" id="SSF55486">
    <property type="entry name" value="Metalloproteases ('zincins'), catalytic domain"/>
    <property type="match status" value="1"/>
</dbReference>
<feature type="binding site" evidence="7">
    <location>
        <position position="102"/>
    </location>
    <ligand>
        <name>Zn(2+)</name>
        <dbReference type="ChEBI" id="CHEBI:29105"/>
        <note>catalytic</note>
    </ligand>
</feature>